<dbReference type="Pfam" id="PF13419">
    <property type="entry name" value="HAD_2"/>
    <property type="match status" value="1"/>
</dbReference>
<dbReference type="AlphaFoldDB" id="A0A1I7MLS5"/>
<reference evidence="1 2" key="1">
    <citation type="submission" date="2016-10" db="EMBL/GenBank/DDBJ databases">
        <authorList>
            <person name="de Groot N.N."/>
        </authorList>
    </citation>
    <scope>NUCLEOTIDE SEQUENCE [LARGE SCALE GENOMIC DNA]</scope>
    <source>
        <strain evidence="1 2">CGMCC 1.7054</strain>
    </source>
</reference>
<dbReference type="InterPro" id="IPR023198">
    <property type="entry name" value="PGP-like_dom2"/>
</dbReference>
<dbReference type="NCBIfam" id="TIGR01509">
    <property type="entry name" value="HAD-SF-IA-v3"/>
    <property type="match status" value="1"/>
</dbReference>
<dbReference type="InterPro" id="IPR036412">
    <property type="entry name" value="HAD-like_sf"/>
</dbReference>
<dbReference type="CDD" id="cd07505">
    <property type="entry name" value="HAD_BPGM-like"/>
    <property type="match status" value="1"/>
</dbReference>
<name>A0A1I7MLS5_9MICC</name>
<dbReference type="PANTHER" id="PTHR18901:SF38">
    <property type="entry name" value="PSEUDOURIDINE-5'-PHOSPHATASE"/>
    <property type="match status" value="1"/>
</dbReference>
<keyword evidence="2" id="KW-1185">Reference proteome</keyword>
<sequence>MDGTLVDTEPLWNASHRRMLEDQGGTWTEGLAQSLTGQSLDHGARLLQQAGLDLDVETIVDTALREVMAGVQENLPWRPGARELLAALHQAGVPCALVTMSHTPLAQVILDRAPEGSLEFMVTGDQVTRGKPHPEPYLTALSRMQDRHPGVDRSRCLVIEDSLPGVTSATAAGLPTVAVPLVTELPEDPRRRQWDTLAGRTVGDLAEVVGAIGQLAAAGAPPQGLG</sequence>
<organism evidence="1 2">
    <name type="scientific">Micrococcus terreus</name>
    <dbReference type="NCBI Taxonomy" id="574650"/>
    <lineage>
        <taxon>Bacteria</taxon>
        <taxon>Bacillati</taxon>
        <taxon>Actinomycetota</taxon>
        <taxon>Actinomycetes</taxon>
        <taxon>Micrococcales</taxon>
        <taxon>Micrococcaceae</taxon>
        <taxon>Micrococcus</taxon>
    </lineage>
</organism>
<evidence type="ECO:0000313" key="2">
    <source>
        <dbReference type="Proteomes" id="UP000198881"/>
    </source>
</evidence>
<gene>
    <name evidence="1" type="ORF">SAMN04487966_10575</name>
</gene>
<dbReference type="Gene3D" id="1.10.150.240">
    <property type="entry name" value="Putative phosphatase, domain 2"/>
    <property type="match status" value="1"/>
</dbReference>
<dbReference type="PANTHER" id="PTHR18901">
    <property type="entry name" value="2-DEOXYGLUCOSE-6-PHOSPHATE PHOSPHATASE 2"/>
    <property type="match status" value="1"/>
</dbReference>
<dbReference type="STRING" id="574650.SAMN04487966_10575"/>
<dbReference type="Gene3D" id="3.40.50.1000">
    <property type="entry name" value="HAD superfamily/HAD-like"/>
    <property type="match status" value="1"/>
</dbReference>
<dbReference type="InterPro" id="IPR023214">
    <property type="entry name" value="HAD_sf"/>
</dbReference>
<proteinExistence type="predicted"/>
<dbReference type="Proteomes" id="UP000198881">
    <property type="component" value="Unassembled WGS sequence"/>
</dbReference>
<dbReference type="InterPro" id="IPR006439">
    <property type="entry name" value="HAD-SF_hydro_IA"/>
</dbReference>
<dbReference type="EMBL" id="FPCG01000005">
    <property type="protein sequence ID" value="SFV22880.1"/>
    <property type="molecule type" value="Genomic_DNA"/>
</dbReference>
<accession>A0A1I7MLS5</accession>
<protein>
    <submittedName>
        <fullName evidence="1">Haloacid dehalogenase superfamily, subfamily IA, variant 3 with third motif having DD or ED</fullName>
    </submittedName>
</protein>
<dbReference type="InterPro" id="IPR041492">
    <property type="entry name" value="HAD_2"/>
</dbReference>
<evidence type="ECO:0000313" key="1">
    <source>
        <dbReference type="EMBL" id="SFV22880.1"/>
    </source>
</evidence>
<dbReference type="SUPFAM" id="SSF56784">
    <property type="entry name" value="HAD-like"/>
    <property type="match status" value="1"/>
</dbReference>